<evidence type="ECO:0000256" key="5">
    <source>
        <dbReference type="SAM" id="MobiDB-lite"/>
    </source>
</evidence>
<dbReference type="PROSITE" id="PS50847">
    <property type="entry name" value="GRAM_POS_ANCHORING"/>
    <property type="match status" value="1"/>
</dbReference>
<feature type="transmembrane region" description="Helical" evidence="6">
    <location>
        <begin position="363"/>
        <end position="383"/>
    </location>
</feature>
<gene>
    <name evidence="8" type="ORF">GCM10025867_01740</name>
</gene>
<name>A0ABM8GHU5_9MICO</name>
<dbReference type="EMBL" id="AP027732">
    <property type="protein sequence ID" value="BDZ47933.1"/>
    <property type="molecule type" value="Genomic_DNA"/>
</dbReference>
<keyword evidence="1" id="KW-0134">Cell wall</keyword>
<dbReference type="Gene3D" id="2.60.40.10">
    <property type="entry name" value="Immunoglobulins"/>
    <property type="match status" value="1"/>
</dbReference>
<evidence type="ECO:0000256" key="2">
    <source>
        <dbReference type="ARBA" id="ARBA00022525"/>
    </source>
</evidence>
<evidence type="ECO:0000256" key="6">
    <source>
        <dbReference type="SAM" id="Phobius"/>
    </source>
</evidence>
<dbReference type="Proteomes" id="UP001321486">
    <property type="component" value="Chromosome"/>
</dbReference>
<dbReference type="InterPro" id="IPR019931">
    <property type="entry name" value="LPXTG_anchor"/>
</dbReference>
<accession>A0ABM8GHU5</accession>
<feature type="domain" description="Gram-positive cocci surface proteins LPxTG" evidence="7">
    <location>
        <begin position="356"/>
        <end position="393"/>
    </location>
</feature>
<sequence length="393" mass="38204">MSTPPDGVPSTTTTPVFSGTGTPGSTVEIAYIGAGKKVFTAGSATVGTDGTWTITTSFADLGPGITKAVLTVDELDATGAPVSGATPVIRLVSFTRPPVQAQGESIVLTPDYPTVDGASTIGIGLATTGFAADESLVVTVTGPNGKAAVWAGSETAPVADADGAFSELITLPATATGGEYVVTVTGATSKLVLSKKASVLGDPTITSPTAGQRLIGTKVTFTGTGTPGSSIGLVVVPTGEFKAAEAAATSAASAGGGSSTAKAPAAATPSAAASDPTGSSDENIVVGAAGTWSVTVTLPKPGDYTAFAIAGLVDAAGDPVSDNTGLPVLAGPSADVEFVLAAPTIVTASTTGQQELAFTGTNAAPYVVSGGLAILLGAGLLFATRRRREDGAE</sequence>
<evidence type="ECO:0000313" key="8">
    <source>
        <dbReference type="EMBL" id="BDZ47933.1"/>
    </source>
</evidence>
<feature type="region of interest" description="Disordered" evidence="5">
    <location>
        <begin position="253"/>
        <end position="279"/>
    </location>
</feature>
<dbReference type="InterPro" id="IPR013783">
    <property type="entry name" value="Ig-like_fold"/>
</dbReference>
<evidence type="ECO:0000256" key="3">
    <source>
        <dbReference type="ARBA" id="ARBA00022729"/>
    </source>
</evidence>
<keyword evidence="9" id="KW-1185">Reference proteome</keyword>
<keyword evidence="6" id="KW-1133">Transmembrane helix</keyword>
<organism evidence="8 9">
    <name type="scientific">Frondihabitans sucicola</name>
    <dbReference type="NCBI Taxonomy" id="1268041"/>
    <lineage>
        <taxon>Bacteria</taxon>
        <taxon>Bacillati</taxon>
        <taxon>Actinomycetota</taxon>
        <taxon>Actinomycetes</taxon>
        <taxon>Micrococcales</taxon>
        <taxon>Microbacteriaceae</taxon>
        <taxon>Frondihabitans</taxon>
    </lineage>
</organism>
<keyword evidence="2" id="KW-0964">Secreted</keyword>
<keyword evidence="6" id="KW-0472">Membrane</keyword>
<protein>
    <recommendedName>
        <fullName evidence="7">Gram-positive cocci surface proteins LPxTG domain-containing protein</fullName>
    </recommendedName>
</protein>
<keyword evidence="4" id="KW-0572">Peptidoglycan-anchor</keyword>
<dbReference type="Pfam" id="PF00746">
    <property type="entry name" value="Gram_pos_anchor"/>
    <property type="match status" value="1"/>
</dbReference>
<proteinExistence type="predicted"/>
<reference evidence="9" key="1">
    <citation type="journal article" date="2019" name="Int. J. Syst. Evol. Microbiol.">
        <title>The Global Catalogue of Microorganisms (GCM) 10K type strain sequencing project: providing services to taxonomists for standard genome sequencing and annotation.</title>
        <authorList>
            <consortium name="The Broad Institute Genomics Platform"/>
            <consortium name="The Broad Institute Genome Sequencing Center for Infectious Disease"/>
            <person name="Wu L."/>
            <person name="Ma J."/>
        </authorList>
    </citation>
    <scope>NUCLEOTIDE SEQUENCE [LARGE SCALE GENOMIC DNA]</scope>
    <source>
        <strain evidence="9">NBRC 108728</strain>
    </source>
</reference>
<dbReference type="NCBIfam" id="TIGR01167">
    <property type="entry name" value="LPXTG_anchor"/>
    <property type="match status" value="1"/>
</dbReference>
<keyword evidence="6" id="KW-0812">Transmembrane</keyword>
<evidence type="ECO:0000256" key="1">
    <source>
        <dbReference type="ARBA" id="ARBA00022512"/>
    </source>
</evidence>
<evidence type="ECO:0000313" key="9">
    <source>
        <dbReference type="Proteomes" id="UP001321486"/>
    </source>
</evidence>
<feature type="compositionally biased region" description="Low complexity" evidence="5">
    <location>
        <begin position="8"/>
        <end position="21"/>
    </location>
</feature>
<evidence type="ECO:0000259" key="7">
    <source>
        <dbReference type="PROSITE" id="PS50847"/>
    </source>
</evidence>
<evidence type="ECO:0000256" key="4">
    <source>
        <dbReference type="ARBA" id="ARBA00023088"/>
    </source>
</evidence>
<keyword evidence="3" id="KW-0732">Signal</keyword>
<feature type="region of interest" description="Disordered" evidence="5">
    <location>
        <begin position="1"/>
        <end position="21"/>
    </location>
</feature>